<gene>
    <name evidence="3" type="ORF">CONPUDRAFT_159166</name>
</gene>
<dbReference type="SUPFAM" id="SSF63829">
    <property type="entry name" value="Calcium-dependent phosphotriesterase"/>
    <property type="match status" value="1"/>
</dbReference>
<dbReference type="EMBL" id="JH711588">
    <property type="protein sequence ID" value="EIW75733.1"/>
    <property type="molecule type" value="Genomic_DNA"/>
</dbReference>
<keyword evidence="4" id="KW-1185">Reference proteome</keyword>
<organism evidence="3 4">
    <name type="scientific">Coniophora puteana (strain RWD-64-598)</name>
    <name type="common">Brown rot fungus</name>
    <dbReference type="NCBI Taxonomy" id="741705"/>
    <lineage>
        <taxon>Eukaryota</taxon>
        <taxon>Fungi</taxon>
        <taxon>Dikarya</taxon>
        <taxon>Basidiomycota</taxon>
        <taxon>Agaricomycotina</taxon>
        <taxon>Agaricomycetes</taxon>
        <taxon>Agaricomycetidae</taxon>
        <taxon>Boletales</taxon>
        <taxon>Coniophorineae</taxon>
        <taxon>Coniophoraceae</taxon>
        <taxon>Coniophora</taxon>
    </lineage>
</organism>
<dbReference type="Proteomes" id="UP000053558">
    <property type="component" value="Unassembled WGS sequence"/>
</dbReference>
<dbReference type="AlphaFoldDB" id="A0A5M3M9F6"/>
<evidence type="ECO:0000259" key="2">
    <source>
        <dbReference type="Pfam" id="PF08450"/>
    </source>
</evidence>
<name>A0A5M3M9F6_CONPW</name>
<evidence type="ECO:0000313" key="3">
    <source>
        <dbReference type="EMBL" id="EIW75733.1"/>
    </source>
</evidence>
<dbReference type="Pfam" id="PF08450">
    <property type="entry name" value="SGL"/>
    <property type="match status" value="1"/>
</dbReference>
<protein>
    <submittedName>
        <fullName evidence="3">Calcium-dependent phosphotriesterase</fullName>
    </submittedName>
</protein>
<sequence length="520" mass="56038">MTVMGPPGVYRAGTLAPGANKGANQSQPTPCPRPIPSHHPDFRLPALPENVDLWRWIKSQPVRVRLSFLVLCLVRWTRAGAYALLIRNAAEQGESNADRKKDEQQANVRSLMAKSTVIAGAVALAAVSYSVAQSSNSSTLPGLPEGAVYINPLDYNVLGPTSTWYSARNASALVGFNPTYTAPPFIQVFDPAFLSALGPNAQIKQVAATPGYSIAHEAPIYVPELNVVFFSSNDGGPGGYSGWYNNSVVSYVNVSDIESAWAQGGEIDVPIHVLNLSDSVQMVNGGTGPYKGNLLLATSGRADLPSSIVTVNPYPPYNATVLLDNFYGRQFNSLNDLKVLPGTDIIYFTDPIYGWLNGFRPQPELPCQVYRLDPSTGQVRVVADQFYYPNGIAFTPDGRTAYVTDTGVSGGFLGSNDTYPATIYQYDVDPATGSFMNRRVFAYSDSGVPDGIQLDTLGNVYSGNGEGTHVWNSQGTLIGKFYLNSTTAEMIFTRSGLLILDETSLYFANITAQGLDLTTL</sequence>
<reference evidence="4" key="1">
    <citation type="journal article" date="2012" name="Science">
        <title>The Paleozoic origin of enzymatic lignin decomposition reconstructed from 31 fungal genomes.</title>
        <authorList>
            <person name="Floudas D."/>
            <person name="Binder M."/>
            <person name="Riley R."/>
            <person name="Barry K."/>
            <person name="Blanchette R.A."/>
            <person name="Henrissat B."/>
            <person name="Martinez A.T."/>
            <person name="Otillar R."/>
            <person name="Spatafora J.W."/>
            <person name="Yadav J.S."/>
            <person name="Aerts A."/>
            <person name="Benoit I."/>
            <person name="Boyd A."/>
            <person name="Carlson A."/>
            <person name="Copeland A."/>
            <person name="Coutinho P.M."/>
            <person name="de Vries R.P."/>
            <person name="Ferreira P."/>
            <person name="Findley K."/>
            <person name="Foster B."/>
            <person name="Gaskell J."/>
            <person name="Glotzer D."/>
            <person name="Gorecki P."/>
            <person name="Heitman J."/>
            <person name="Hesse C."/>
            <person name="Hori C."/>
            <person name="Igarashi K."/>
            <person name="Jurgens J.A."/>
            <person name="Kallen N."/>
            <person name="Kersten P."/>
            <person name="Kohler A."/>
            <person name="Kuees U."/>
            <person name="Kumar T.K.A."/>
            <person name="Kuo A."/>
            <person name="LaButti K."/>
            <person name="Larrondo L.F."/>
            <person name="Lindquist E."/>
            <person name="Ling A."/>
            <person name="Lombard V."/>
            <person name="Lucas S."/>
            <person name="Lundell T."/>
            <person name="Martin R."/>
            <person name="McLaughlin D.J."/>
            <person name="Morgenstern I."/>
            <person name="Morin E."/>
            <person name="Murat C."/>
            <person name="Nagy L.G."/>
            <person name="Nolan M."/>
            <person name="Ohm R.A."/>
            <person name="Patyshakuliyeva A."/>
            <person name="Rokas A."/>
            <person name="Ruiz-Duenas F.J."/>
            <person name="Sabat G."/>
            <person name="Salamov A."/>
            <person name="Samejima M."/>
            <person name="Schmutz J."/>
            <person name="Slot J.C."/>
            <person name="St John F."/>
            <person name="Stenlid J."/>
            <person name="Sun H."/>
            <person name="Sun S."/>
            <person name="Syed K."/>
            <person name="Tsang A."/>
            <person name="Wiebenga A."/>
            <person name="Young D."/>
            <person name="Pisabarro A."/>
            <person name="Eastwood D.C."/>
            <person name="Martin F."/>
            <person name="Cullen D."/>
            <person name="Grigoriev I.V."/>
            <person name="Hibbett D.S."/>
        </authorList>
    </citation>
    <scope>NUCLEOTIDE SEQUENCE [LARGE SCALE GENOMIC DNA]</scope>
    <source>
        <strain evidence="4">RWD-64-598 SS2</strain>
    </source>
</reference>
<dbReference type="OMA" id="GVWVYNA"/>
<dbReference type="GeneID" id="19204049"/>
<evidence type="ECO:0000313" key="4">
    <source>
        <dbReference type="Proteomes" id="UP000053558"/>
    </source>
</evidence>
<dbReference type="PANTHER" id="PTHR47064:SF2">
    <property type="entry name" value="SMP-30_GLUCONOLACTONASE_LRE-LIKE REGION DOMAIN-CONTAINING PROTEIN-RELATED"/>
    <property type="match status" value="1"/>
</dbReference>
<evidence type="ECO:0000256" key="1">
    <source>
        <dbReference type="SAM" id="MobiDB-lite"/>
    </source>
</evidence>
<dbReference type="KEGG" id="cput:CONPUDRAFT_159166"/>
<dbReference type="InterPro" id="IPR013658">
    <property type="entry name" value="SGL"/>
</dbReference>
<accession>A0A5M3M9F6</accession>
<comment type="caution">
    <text evidence="3">The sequence shown here is derived from an EMBL/GenBank/DDBJ whole genome shotgun (WGS) entry which is preliminary data.</text>
</comment>
<dbReference type="RefSeq" id="XP_007774411.1">
    <property type="nucleotide sequence ID" value="XM_007776221.1"/>
</dbReference>
<dbReference type="InterPro" id="IPR011042">
    <property type="entry name" value="6-blade_b-propeller_TolB-like"/>
</dbReference>
<dbReference type="InterPro" id="IPR052988">
    <property type="entry name" value="Oryzine_lactonohydrolase"/>
</dbReference>
<dbReference type="PANTHER" id="PTHR47064">
    <property type="entry name" value="PUTATIVE (AFU_ORTHOLOGUE AFUA_1G08990)-RELATED"/>
    <property type="match status" value="1"/>
</dbReference>
<feature type="region of interest" description="Disordered" evidence="1">
    <location>
        <begin position="1"/>
        <end position="39"/>
    </location>
</feature>
<feature type="domain" description="SMP-30/Gluconolactonase/LRE-like region" evidence="2">
    <location>
        <begin position="318"/>
        <end position="486"/>
    </location>
</feature>
<dbReference type="OrthoDB" id="423498at2759"/>
<dbReference type="Gene3D" id="2.120.10.30">
    <property type="entry name" value="TolB, C-terminal domain"/>
    <property type="match status" value="1"/>
</dbReference>
<proteinExistence type="predicted"/>